<keyword evidence="1" id="KW-0479">Metal-binding</keyword>
<evidence type="ECO:0000256" key="1">
    <source>
        <dbReference type="ARBA" id="ARBA00022723"/>
    </source>
</evidence>
<dbReference type="PROSITE" id="PS50048">
    <property type="entry name" value="ZN2_CY6_FUNGAL_2"/>
    <property type="match status" value="1"/>
</dbReference>
<reference evidence="8" key="1">
    <citation type="submission" date="2023-11" db="EMBL/GenBank/DDBJ databases">
        <title>The genome sequences of three competitors of mushroom-forming fungi.</title>
        <authorList>
            <person name="Beijen E."/>
            <person name="Ohm R.A."/>
        </authorList>
    </citation>
    <scope>NUCLEOTIDE SEQUENCE</scope>
    <source>
        <strain evidence="8">CBS 100526</strain>
    </source>
</reference>
<evidence type="ECO:0000313" key="8">
    <source>
        <dbReference type="EMBL" id="KAK4077817.1"/>
    </source>
</evidence>
<keyword evidence="3" id="KW-0805">Transcription regulation</keyword>
<evidence type="ECO:0000256" key="6">
    <source>
        <dbReference type="SAM" id="MobiDB-lite"/>
    </source>
</evidence>
<evidence type="ECO:0000256" key="3">
    <source>
        <dbReference type="ARBA" id="ARBA00023015"/>
    </source>
</evidence>
<keyword evidence="4" id="KW-0804">Transcription</keyword>
<dbReference type="Proteomes" id="UP001273209">
    <property type="component" value="Unassembled WGS sequence"/>
</dbReference>
<evidence type="ECO:0000259" key="7">
    <source>
        <dbReference type="PROSITE" id="PS50048"/>
    </source>
</evidence>
<dbReference type="RefSeq" id="XP_062757500.1">
    <property type="nucleotide sequence ID" value="XM_062897812.1"/>
</dbReference>
<dbReference type="AlphaFoldDB" id="A0AAE1JCV7"/>
<sequence length="531" mass="57681">MNNLLHSHPPQSHLDLAPPDQILIRSSINPLAVSTPTPTRSTQTPMARTSFGGAIARVLTNTKDPSERPSPDFLFLCGEPDMPISRKKTCVQCRKAKARCSLTLPRCTRCIDKNLACDYARLIPYSVLPPASSATNANSHPGDLRDAAADMRVLAARNGHDSNGLPDSVLIDSLGMVSSSSSTPPLSSAAPMTVPGRSDWPLLQHVDLGPDAGLDTSAMPPIEPCQNVFGFLNMTMPGHAAPEGVQDEDDRLRNSITGSGTQSDFLMHDVRSRILTKRRGLNATTVLSTRAILGQQESYDSETLLESVQALTVYLLLQAQDTETLAKNDVKFLLITIATPSKPPSAVEPGFSTKAHEGASPLYSHPIPFILHPSSFILHPSSFIPSTPMLILTHRTLCLLYVVEMFLEVTLRQHEARCCQSFANAPLPCTRELWEVPSTYEWSRRYGAFLRGRAVDKILTLADYKLSHQLSAEELVSGTGTGEGGGSITQDVIRWCEGLDQFGTLISLAATLVKYDHGPSIIGSHLYNKIA</sequence>
<evidence type="ECO:0000256" key="2">
    <source>
        <dbReference type="ARBA" id="ARBA00022833"/>
    </source>
</evidence>
<dbReference type="CDD" id="cd00067">
    <property type="entry name" value="GAL4"/>
    <property type="match status" value="1"/>
</dbReference>
<dbReference type="SUPFAM" id="SSF57701">
    <property type="entry name" value="Zn2/Cys6 DNA-binding domain"/>
    <property type="match status" value="1"/>
</dbReference>
<dbReference type="GO" id="GO:0000981">
    <property type="term" value="F:DNA-binding transcription factor activity, RNA polymerase II-specific"/>
    <property type="evidence" value="ECO:0007669"/>
    <property type="project" value="InterPro"/>
</dbReference>
<dbReference type="PROSITE" id="PS00463">
    <property type="entry name" value="ZN2_CY6_FUNGAL_1"/>
    <property type="match status" value="1"/>
</dbReference>
<dbReference type="Pfam" id="PF00172">
    <property type="entry name" value="Zn_clus"/>
    <property type="match status" value="1"/>
</dbReference>
<evidence type="ECO:0000256" key="5">
    <source>
        <dbReference type="ARBA" id="ARBA00023242"/>
    </source>
</evidence>
<dbReference type="PANTHER" id="PTHR47660">
    <property type="entry name" value="TRANSCRIPTION FACTOR WITH C2H2 AND ZN(2)-CYS(6) DNA BINDING DOMAIN (EUROFUNG)-RELATED-RELATED"/>
    <property type="match status" value="1"/>
</dbReference>
<feature type="compositionally biased region" description="Low complexity" evidence="6">
    <location>
        <begin position="34"/>
        <end position="45"/>
    </location>
</feature>
<feature type="domain" description="Zn(2)-C6 fungal-type" evidence="7">
    <location>
        <begin position="89"/>
        <end position="119"/>
    </location>
</feature>
<dbReference type="EMBL" id="JAWRVG010000010">
    <property type="protein sequence ID" value="KAK4077817.1"/>
    <property type="molecule type" value="Genomic_DNA"/>
</dbReference>
<dbReference type="GeneID" id="87917717"/>
<dbReference type="InterPro" id="IPR001138">
    <property type="entry name" value="Zn2Cys6_DnaBD"/>
</dbReference>
<organism evidence="8 9">
    <name type="scientific">Trichoderma aggressivum f. europaeum</name>
    <dbReference type="NCBI Taxonomy" id="173218"/>
    <lineage>
        <taxon>Eukaryota</taxon>
        <taxon>Fungi</taxon>
        <taxon>Dikarya</taxon>
        <taxon>Ascomycota</taxon>
        <taxon>Pezizomycotina</taxon>
        <taxon>Sordariomycetes</taxon>
        <taxon>Hypocreomycetidae</taxon>
        <taxon>Hypocreales</taxon>
        <taxon>Hypocreaceae</taxon>
        <taxon>Trichoderma</taxon>
    </lineage>
</organism>
<name>A0AAE1JCV7_9HYPO</name>
<dbReference type="SMART" id="SM00066">
    <property type="entry name" value="GAL4"/>
    <property type="match status" value="1"/>
</dbReference>
<evidence type="ECO:0000313" key="9">
    <source>
        <dbReference type="Proteomes" id="UP001273209"/>
    </source>
</evidence>
<dbReference type="Gene3D" id="4.10.240.10">
    <property type="entry name" value="Zn(2)-C6 fungal-type DNA-binding domain"/>
    <property type="match status" value="1"/>
</dbReference>
<dbReference type="PANTHER" id="PTHR47660:SF3">
    <property type="entry name" value="FINGER DOMAIN PROTEIN, PUTATIVE (AFU_ORTHOLOGUE AFUA_4G03310)-RELATED"/>
    <property type="match status" value="1"/>
</dbReference>
<evidence type="ECO:0000256" key="4">
    <source>
        <dbReference type="ARBA" id="ARBA00023163"/>
    </source>
</evidence>
<feature type="region of interest" description="Disordered" evidence="6">
    <location>
        <begin position="29"/>
        <end position="50"/>
    </location>
</feature>
<keyword evidence="5" id="KW-0539">Nucleus</keyword>
<proteinExistence type="predicted"/>
<dbReference type="GO" id="GO:0008270">
    <property type="term" value="F:zinc ion binding"/>
    <property type="evidence" value="ECO:0007669"/>
    <property type="project" value="InterPro"/>
</dbReference>
<gene>
    <name evidence="8" type="ORF">Triagg1_3511</name>
</gene>
<protein>
    <submittedName>
        <fullName evidence="8">Transcriptional regulator family: Fungal Specific TF</fullName>
    </submittedName>
</protein>
<keyword evidence="2" id="KW-0862">Zinc</keyword>
<comment type="caution">
    <text evidence="8">The sequence shown here is derived from an EMBL/GenBank/DDBJ whole genome shotgun (WGS) entry which is preliminary data.</text>
</comment>
<dbReference type="InterPro" id="IPR036864">
    <property type="entry name" value="Zn2-C6_fun-type_DNA-bd_sf"/>
</dbReference>
<keyword evidence="9" id="KW-1185">Reference proteome</keyword>
<accession>A0AAE1JCV7</accession>